<feature type="domain" description="SH3b" evidence="1">
    <location>
        <begin position="163"/>
        <end position="230"/>
    </location>
</feature>
<proteinExistence type="predicted"/>
<dbReference type="PROSITE" id="PS51781">
    <property type="entry name" value="SH3B"/>
    <property type="match status" value="1"/>
</dbReference>
<dbReference type="Gene3D" id="2.30.30.40">
    <property type="entry name" value="SH3 Domains"/>
    <property type="match status" value="1"/>
</dbReference>
<gene>
    <name evidence="2" type="ORF">SAMN04490178_10582</name>
</gene>
<evidence type="ECO:0000313" key="2">
    <source>
        <dbReference type="EMBL" id="SEO78579.1"/>
    </source>
</evidence>
<accession>A0A1H8SHT5</accession>
<dbReference type="AlphaFoldDB" id="A0A1H8SHT5"/>
<name>A0A1H8SHT5_9FIRM</name>
<organism evidence="2 3">
    <name type="scientific">Propionispora vibrioides</name>
    <dbReference type="NCBI Taxonomy" id="112903"/>
    <lineage>
        <taxon>Bacteria</taxon>
        <taxon>Bacillati</taxon>
        <taxon>Bacillota</taxon>
        <taxon>Negativicutes</taxon>
        <taxon>Selenomonadales</taxon>
        <taxon>Sporomusaceae</taxon>
        <taxon>Propionispora</taxon>
    </lineage>
</organism>
<dbReference type="Proteomes" id="UP000198847">
    <property type="component" value="Unassembled WGS sequence"/>
</dbReference>
<keyword evidence="3" id="KW-1185">Reference proteome</keyword>
<evidence type="ECO:0000313" key="3">
    <source>
        <dbReference type="Proteomes" id="UP000198847"/>
    </source>
</evidence>
<evidence type="ECO:0000259" key="1">
    <source>
        <dbReference type="PROSITE" id="PS51781"/>
    </source>
</evidence>
<protein>
    <submittedName>
        <fullName evidence="2">SH3 domain-containing protein</fullName>
    </submittedName>
</protein>
<dbReference type="EMBL" id="FODY01000005">
    <property type="protein sequence ID" value="SEO78579.1"/>
    <property type="molecule type" value="Genomic_DNA"/>
</dbReference>
<dbReference type="STRING" id="112903.SAMN04490178_10582"/>
<sequence>MHIAMNASLEPVFKYYVANQEQINNVLVRIQQASISIDFNKIDFDKFNKLYDDSLEDCLEDRKLSDLELQDLNVAVIESTHGATFDLIQFVNKLSGLIIKYKNQALFGLFCVIFTQVIMPYCKDVVSYIYPPESIQVFRELRIAHMEEANQNALTSISPDELKHAKIVRVRELNVRSELNIDAAIIGGLCFGWNVKVIDTNGDWVFIRWRGVDGIGIQGWVNNRYLIGVKESK</sequence>
<reference evidence="2 3" key="1">
    <citation type="submission" date="2016-10" db="EMBL/GenBank/DDBJ databases">
        <authorList>
            <person name="de Groot N.N."/>
        </authorList>
    </citation>
    <scope>NUCLEOTIDE SEQUENCE [LARGE SCALE GENOMIC DNA]</scope>
    <source>
        <strain evidence="2 3">DSM 13305</strain>
    </source>
</reference>
<dbReference type="InterPro" id="IPR003646">
    <property type="entry name" value="SH3-like_bac-type"/>
</dbReference>